<dbReference type="NCBIfam" id="NF003814">
    <property type="entry name" value="PRK05406.1-3"/>
    <property type="match status" value="1"/>
</dbReference>
<dbReference type="PANTHER" id="PTHR30292">
    <property type="entry name" value="UNCHARACTERIZED PROTEIN YBGL-RELATED"/>
    <property type="match status" value="1"/>
</dbReference>
<comment type="function">
    <text evidence="1">Catalyzes the cleavage of 5-oxoproline to form L-glutamate coupled to the hydrolysis of ATP to ADP and inorganic phosphate.</text>
</comment>
<sequence>MRAIDLNADMGEGFGPYTIGDDSALLDIVTSANIACGFHAGDPEIMAATFRMARERNVAVGAHPGFPDRWGFGRRVLPFSTGEIERIIAYQLGAAQALATYAGHRISYVKVHGALANLAEQEPEIAAAVMNAVHAVDAAMPIVAIALSPLDRMGRERGMRIFSEIFADRAYTDTGQLVSRKQAGAVLHDADFASQRAMRMVRSGGIETVTGRILPTPIDTICVHGDNAEAIQLARKLRSGLEAAGIAIRTMI</sequence>
<keyword evidence="1" id="KW-0067">ATP-binding</keyword>
<dbReference type="SUPFAM" id="SSF88713">
    <property type="entry name" value="Glycoside hydrolase/deacetylase"/>
    <property type="match status" value="1"/>
</dbReference>
<dbReference type="Gene3D" id="3.20.20.370">
    <property type="entry name" value="Glycoside hydrolase/deacetylase"/>
    <property type="match status" value="1"/>
</dbReference>
<evidence type="ECO:0000313" key="3">
    <source>
        <dbReference type="Proteomes" id="UP001526337"/>
    </source>
</evidence>
<dbReference type="InterPro" id="IPR005501">
    <property type="entry name" value="LamB/YcsF/PxpA-like"/>
</dbReference>
<evidence type="ECO:0000256" key="1">
    <source>
        <dbReference type="HAMAP-Rule" id="MF_00691"/>
    </source>
</evidence>
<reference evidence="2 3" key="1">
    <citation type="submission" date="2022-07" db="EMBL/GenBank/DDBJ databases">
        <title>Genome stability of Gluconacetobacter entanii AV429.</title>
        <authorList>
            <person name="Trcek J."/>
            <person name="Cepec E."/>
        </authorList>
    </citation>
    <scope>NUCLEOTIDE SEQUENCE [LARGE SCALE GENOMIC DNA]</scope>
    <source>
        <strain evidence="2 3">AV429_2022</strain>
    </source>
</reference>
<comment type="similarity">
    <text evidence="1">Belongs to the LamB/PxpA family.</text>
</comment>
<proteinExistence type="inferred from homology"/>
<evidence type="ECO:0000313" key="2">
    <source>
        <dbReference type="EMBL" id="MCW4592370.1"/>
    </source>
</evidence>
<dbReference type="InterPro" id="IPR011330">
    <property type="entry name" value="Glyco_hydro/deAcase_b/a-brl"/>
</dbReference>
<comment type="catalytic activity">
    <reaction evidence="1">
        <text>5-oxo-L-proline + ATP + 2 H2O = L-glutamate + ADP + phosphate + H(+)</text>
        <dbReference type="Rhea" id="RHEA:10348"/>
        <dbReference type="ChEBI" id="CHEBI:15377"/>
        <dbReference type="ChEBI" id="CHEBI:15378"/>
        <dbReference type="ChEBI" id="CHEBI:29985"/>
        <dbReference type="ChEBI" id="CHEBI:30616"/>
        <dbReference type="ChEBI" id="CHEBI:43474"/>
        <dbReference type="ChEBI" id="CHEBI:58402"/>
        <dbReference type="ChEBI" id="CHEBI:456216"/>
        <dbReference type="EC" id="3.5.2.9"/>
    </reaction>
</comment>
<dbReference type="EMBL" id="JANGSQ010000111">
    <property type="protein sequence ID" value="MCW4592370.1"/>
    <property type="molecule type" value="Genomic_DNA"/>
</dbReference>
<comment type="subunit">
    <text evidence="1">Forms a complex composed of PxpA, PxpB and PxpC.</text>
</comment>
<accession>A0ABT3KAA0</accession>
<dbReference type="PANTHER" id="PTHR30292:SF0">
    <property type="entry name" value="5-OXOPROLINASE SUBUNIT A"/>
    <property type="match status" value="1"/>
</dbReference>
<comment type="caution">
    <text evidence="2">The sequence shown here is derived from an EMBL/GenBank/DDBJ whole genome shotgun (WGS) entry which is preliminary data.</text>
</comment>
<dbReference type="NCBIfam" id="NF003816">
    <property type="entry name" value="PRK05406.1-5"/>
    <property type="match status" value="1"/>
</dbReference>
<dbReference type="EC" id="3.5.2.9" evidence="1"/>
<keyword evidence="1" id="KW-0378">Hydrolase</keyword>
<keyword evidence="3" id="KW-1185">Reference proteome</keyword>
<protein>
    <recommendedName>
        <fullName evidence="1">5-oxoprolinase subunit A</fullName>
        <shortName evidence="1">5-OPase subunit A</shortName>
        <ecNumber evidence="1">3.5.2.9</ecNumber>
    </recommendedName>
    <alternativeName>
        <fullName evidence="1">5-oxoprolinase (ATP-hydrolyzing) subunit A</fullName>
    </alternativeName>
</protein>
<dbReference type="CDD" id="cd10787">
    <property type="entry name" value="LamB_YcsF_like"/>
    <property type="match status" value="1"/>
</dbReference>
<dbReference type="Pfam" id="PF03746">
    <property type="entry name" value="LamB_YcsF"/>
    <property type="match status" value="1"/>
</dbReference>
<gene>
    <name evidence="1" type="primary">pxpA</name>
    <name evidence="2" type="ORF">NO263_17425</name>
</gene>
<dbReference type="Proteomes" id="UP001526337">
    <property type="component" value="Unassembled WGS sequence"/>
</dbReference>
<organism evidence="2 3">
    <name type="scientific">Gluconacetobacter entanii</name>
    <dbReference type="NCBI Taxonomy" id="108528"/>
    <lineage>
        <taxon>Bacteria</taxon>
        <taxon>Pseudomonadati</taxon>
        <taxon>Pseudomonadota</taxon>
        <taxon>Alphaproteobacteria</taxon>
        <taxon>Acetobacterales</taxon>
        <taxon>Acetobacteraceae</taxon>
        <taxon>Gluconacetobacter</taxon>
    </lineage>
</organism>
<keyword evidence="1" id="KW-0547">Nucleotide-binding</keyword>
<dbReference type="HAMAP" id="MF_00691">
    <property type="entry name" value="PxpA"/>
    <property type="match status" value="1"/>
</dbReference>
<name>A0ABT3KAA0_9PROT</name>